<name>A0AAD2GZU8_9AGAR</name>
<dbReference type="EMBL" id="CAVNYO010000092">
    <property type="protein sequence ID" value="CAK5265535.1"/>
    <property type="molecule type" value="Genomic_DNA"/>
</dbReference>
<dbReference type="Proteomes" id="UP001295794">
    <property type="component" value="Unassembled WGS sequence"/>
</dbReference>
<reference evidence="4" key="1">
    <citation type="submission" date="2023-11" db="EMBL/GenBank/DDBJ databases">
        <authorList>
            <person name="De Vega J J."/>
            <person name="De Vega J J."/>
        </authorList>
    </citation>
    <scope>NUCLEOTIDE SEQUENCE</scope>
</reference>
<sequence>MTVIPPPTHPTQLSHPNPPIHRTNIQPGGGREREAKSQIQEGNEGGGGWSRMARASTAVGQGDEGGGRGGGGMTGDKIWKATLEEPSGQASAGPASGDIGGEDQCPTGKRGGADERKGIWYEPTACGDLREMAGRRRERADVGMDGDEDRRRRRLGDRQLVWPKKEEISSEDKAWLDRDGNMVEEQVVLDKLEAASDYKRGLSRLDSTAQAVVARILAVIDVKKKPDVSAKQKCPAERKASENSGQSGKKIEAPPKFKKKENAMLAQHIQILDWHHSQSKKSQKATTAHFNALYPNLVLKQPLILAWLKDEAKRCEHWKEEQSKGAARQTKRAKQVEHPLIDSMIEVWIAQMMQECIHLTGELICQKWTRFADLLKVPEDEHLKPSDGWLALLKQYCRLRDLKWHGEADSADPASIDSERCCIQDIILNEGYDLCDVYNMDETGLFWVMVLDRGLMDCAMSGVKGIKKKPKQPHAFKCKTGAQLGFYHCNNTKAWIMTLIFHKWICNLDRWMQHENHQILFLQDNFSAHVPPDNIQNIHVENFAPNLTAHVQPMDAGIIRGRRAPWARDHARDPLRPLCRPVPAHLSITQPPPPPPILISIHADIRPLPPSPGHLPRIPASGLAKPDSLHQGVLLPLVPDALALIRTTPLPSRALVLASDVSTGRPGTGLATGLLQCGLPLLVSQELAITGPSEPLTILSGFVIIYLSSAIVPWQ</sequence>
<organism evidence="4 5">
    <name type="scientific">Mycena citricolor</name>
    <dbReference type="NCBI Taxonomy" id="2018698"/>
    <lineage>
        <taxon>Eukaryota</taxon>
        <taxon>Fungi</taxon>
        <taxon>Dikarya</taxon>
        <taxon>Basidiomycota</taxon>
        <taxon>Agaricomycotina</taxon>
        <taxon>Agaricomycetes</taxon>
        <taxon>Agaricomycetidae</taxon>
        <taxon>Agaricales</taxon>
        <taxon>Marasmiineae</taxon>
        <taxon>Mycenaceae</taxon>
        <taxon>Mycena</taxon>
    </lineage>
</organism>
<accession>A0AAD2GZU8</accession>
<feature type="region of interest" description="Disordered" evidence="2">
    <location>
        <begin position="137"/>
        <end position="156"/>
    </location>
</feature>
<dbReference type="PANTHER" id="PTHR19303">
    <property type="entry name" value="TRANSPOSON"/>
    <property type="match status" value="1"/>
</dbReference>
<dbReference type="GO" id="GO:0005634">
    <property type="term" value="C:nucleus"/>
    <property type="evidence" value="ECO:0007669"/>
    <property type="project" value="TreeGrafter"/>
</dbReference>
<feature type="compositionally biased region" description="Basic and acidic residues" evidence="2">
    <location>
        <begin position="228"/>
        <end position="241"/>
    </location>
</feature>
<evidence type="ECO:0000259" key="3">
    <source>
        <dbReference type="PROSITE" id="PS51253"/>
    </source>
</evidence>
<proteinExistence type="predicted"/>
<dbReference type="GO" id="GO:0003677">
    <property type="term" value="F:DNA binding"/>
    <property type="evidence" value="ECO:0007669"/>
    <property type="project" value="UniProtKB-KW"/>
</dbReference>
<dbReference type="PROSITE" id="PS51253">
    <property type="entry name" value="HTH_CENPB"/>
    <property type="match status" value="1"/>
</dbReference>
<comment type="caution">
    <text evidence="4">The sequence shown here is derived from an EMBL/GenBank/DDBJ whole genome shotgun (WGS) entry which is preliminary data.</text>
</comment>
<evidence type="ECO:0000256" key="1">
    <source>
        <dbReference type="ARBA" id="ARBA00023125"/>
    </source>
</evidence>
<gene>
    <name evidence="4" type="ORF">MYCIT1_LOCUS6593</name>
</gene>
<dbReference type="AlphaFoldDB" id="A0AAD2GZU8"/>
<dbReference type="Gene3D" id="1.10.10.60">
    <property type="entry name" value="Homeodomain-like"/>
    <property type="match status" value="1"/>
</dbReference>
<dbReference type="InterPro" id="IPR009057">
    <property type="entry name" value="Homeodomain-like_sf"/>
</dbReference>
<protein>
    <recommendedName>
        <fullName evidence="3">HTH CENPB-type domain-containing protein</fullName>
    </recommendedName>
</protein>
<evidence type="ECO:0000256" key="2">
    <source>
        <dbReference type="SAM" id="MobiDB-lite"/>
    </source>
</evidence>
<evidence type="ECO:0000313" key="4">
    <source>
        <dbReference type="EMBL" id="CAK5265535.1"/>
    </source>
</evidence>
<dbReference type="InterPro" id="IPR050863">
    <property type="entry name" value="CenT-Element_Derived"/>
</dbReference>
<feature type="region of interest" description="Disordered" evidence="2">
    <location>
        <begin position="1"/>
        <end position="115"/>
    </location>
</feature>
<dbReference type="SUPFAM" id="SSF46689">
    <property type="entry name" value="Homeodomain-like"/>
    <property type="match status" value="1"/>
</dbReference>
<dbReference type="InterPro" id="IPR004875">
    <property type="entry name" value="DDE_SF_endonuclease_dom"/>
</dbReference>
<dbReference type="PANTHER" id="PTHR19303:SF73">
    <property type="entry name" value="PROTEIN PDC2"/>
    <property type="match status" value="1"/>
</dbReference>
<feature type="domain" description="HTH CENPB-type" evidence="3">
    <location>
        <begin position="329"/>
        <end position="403"/>
    </location>
</feature>
<feature type="region of interest" description="Disordered" evidence="2">
    <location>
        <begin position="228"/>
        <end position="257"/>
    </location>
</feature>
<keyword evidence="5" id="KW-1185">Reference proteome</keyword>
<evidence type="ECO:0000313" key="5">
    <source>
        <dbReference type="Proteomes" id="UP001295794"/>
    </source>
</evidence>
<keyword evidence="1" id="KW-0238">DNA-binding</keyword>
<dbReference type="Pfam" id="PF03184">
    <property type="entry name" value="DDE_1"/>
    <property type="match status" value="1"/>
</dbReference>
<dbReference type="InterPro" id="IPR006600">
    <property type="entry name" value="HTH_CenpB_DNA-bd_dom"/>
</dbReference>
<feature type="compositionally biased region" description="Gly residues" evidence="2">
    <location>
        <begin position="62"/>
        <end position="74"/>
    </location>
</feature>